<dbReference type="EC" id="3.1.2.28" evidence="4"/>
<evidence type="ECO:0000259" key="3">
    <source>
        <dbReference type="Pfam" id="PF03061"/>
    </source>
</evidence>
<dbReference type="Proteomes" id="UP000838672">
    <property type="component" value="Unassembled WGS sequence"/>
</dbReference>
<comment type="similarity">
    <text evidence="1">Belongs to the thioesterase PaaI family.</text>
</comment>
<dbReference type="PANTHER" id="PTHR43240">
    <property type="entry name" value="1,4-DIHYDROXY-2-NAPHTHOYL-COA THIOESTERASE 1"/>
    <property type="match status" value="1"/>
</dbReference>
<evidence type="ECO:0000256" key="1">
    <source>
        <dbReference type="ARBA" id="ARBA00008324"/>
    </source>
</evidence>
<evidence type="ECO:0000313" key="5">
    <source>
        <dbReference type="Proteomes" id="UP000838672"/>
    </source>
</evidence>
<reference evidence="4" key="1">
    <citation type="submission" date="2021-11" db="EMBL/GenBank/DDBJ databases">
        <authorList>
            <person name="Rodrigo-Torres L."/>
            <person name="Arahal R. D."/>
            <person name="Lucena T."/>
        </authorList>
    </citation>
    <scope>NUCLEOTIDE SEQUENCE</scope>
    <source>
        <strain evidence="4">CECT 7929</strain>
    </source>
</reference>
<evidence type="ECO:0000313" key="4">
    <source>
        <dbReference type="EMBL" id="CAH0535158.1"/>
    </source>
</evidence>
<keyword evidence="5" id="KW-1185">Reference proteome</keyword>
<dbReference type="GO" id="GO:0061522">
    <property type="term" value="F:1,4-dihydroxy-2-naphthoyl-CoA thioesterase activity"/>
    <property type="evidence" value="ECO:0007669"/>
    <property type="project" value="UniProtKB-EC"/>
</dbReference>
<dbReference type="EMBL" id="CAKLDI010000002">
    <property type="protein sequence ID" value="CAH0535158.1"/>
    <property type="molecule type" value="Genomic_DNA"/>
</dbReference>
<dbReference type="CDD" id="cd03443">
    <property type="entry name" value="PaaI_thioesterase"/>
    <property type="match status" value="1"/>
</dbReference>
<organism evidence="4 5">
    <name type="scientific">Vibrio stylophorae</name>
    <dbReference type="NCBI Taxonomy" id="659351"/>
    <lineage>
        <taxon>Bacteria</taxon>
        <taxon>Pseudomonadati</taxon>
        <taxon>Pseudomonadota</taxon>
        <taxon>Gammaproteobacteria</taxon>
        <taxon>Vibrionales</taxon>
        <taxon>Vibrionaceae</taxon>
        <taxon>Vibrio</taxon>
    </lineage>
</organism>
<dbReference type="InterPro" id="IPR003736">
    <property type="entry name" value="PAAI_dom"/>
</dbReference>
<accession>A0ABM8ZX47</accession>
<feature type="domain" description="Thioesterase" evidence="3">
    <location>
        <begin position="75"/>
        <end position="151"/>
    </location>
</feature>
<sequence length="171" mass="18284">MSLSAAPNPFGAFETSQVDANQVEGIWKKPVNLDVINGFCQNTLVSHLQIEFTAIGENSLTATMPVAPITHQPLGILHGGASVVLAETIGSVAANMAVADPFYCVGLDINANHVRAKRDGVVTGIATPVHLGATTQVWQIEIVDEQQHTICVSRLTMAVLKHKRAKDKRPL</sequence>
<dbReference type="InterPro" id="IPR029069">
    <property type="entry name" value="HotDog_dom_sf"/>
</dbReference>
<dbReference type="SUPFAM" id="SSF54637">
    <property type="entry name" value="Thioesterase/thiol ester dehydrase-isomerase"/>
    <property type="match status" value="1"/>
</dbReference>
<dbReference type="InterPro" id="IPR006683">
    <property type="entry name" value="Thioestr_dom"/>
</dbReference>
<proteinExistence type="inferred from homology"/>
<dbReference type="NCBIfam" id="TIGR00369">
    <property type="entry name" value="unchar_dom_1"/>
    <property type="match status" value="1"/>
</dbReference>
<dbReference type="PANTHER" id="PTHR43240:SF5">
    <property type="entry name" value="1,4-DIHYDROXY-2-NAPHTHOYL-COA THIOESTERASE 1"/>
    <property type="match status" value="1"/>
</dbReference>
<keyword evidence="2 4" id="KW-0378">Hydrolase</keyword>
<name>A0ABM8ZX47_9VIBR</name>
<gene>
    <name evidence="4" type="primary">menI</name>
    <name evidence="4" type="ORF">VST7929_02819</name>
</gene>
<comment type="caution">
    <text evidence="4">The sequence shown here is derived from an EMBL/GenBank/DDBJ whole genome shotgun (WGS) entry which is preliminary data.</text>
</comment>
<dbReference type="Gene3D" id="3.10.129.10">
    <property type="entry name" value="Hotdog Thioesterase"/>
    <property type="match status" value="1"/>
</dbReference>
<dbReference type="Pfam" id="PF03061">
    <property type="entry name" value="4HBT"/>
    <property type="match status" value="1"/>
</dbReference>
<evidence type="ECO:0000256" key="2">
    <source>
        <dbReference type="ARBA" id="ARBA00022801"/>
    </source>
</evidence>
<protein>
    <submittedName>
        <fullName evidence="4">1,4-dihydroxy-2-naphthoyl-CoA hydrolase</fullName>
        <ecNumber evidence="4">3.1.2.28</ecNumber>
    </submittedName>
</protein>